<sequence>MAIRLAEVFAKVINLLKKYKIPYLVIGGIAAGVLGEPRTTGDIDIDIKINKKQIEIFLKYTEKEGFTFNKIKVMQKIKETGTFNIWFTDYHIDFLICSTKFEENALKRGGKIKIFGVRAQFPSPEDLILFKVIPSRPIDKIDIDNIAKRFQGKLDEKYLLHWAMKLSDDAEDTRIYRDVKKLLKEEV</sequence>
<dbReference type="Gene3D" id="3.30.460.40">
    <property type="match status" value="1"/>
</dbReference>
<proteinExistence type="predicted"/>
<organism evidence="2 3">
    <name type="scientific">candidate division WOR-3 bacterium RBG_13_43_14</name>
    <dbReference type="NCBI Taxonomy" id="1802590"/>
    <lineage>
        <taxon>Bacteria</taxon>
        <taxon>Bacteria division WOR-3</taxon>
    </lineage>
</organism>
<accession>A0A1F4U281</accession>
<dbReference type="SUPFAM" id="SSF81301">
    <property type="entry name" value="Nucleotidyltransferase"/>
    <property type="match status" value="1"/>
</dbReference>
<reference evidence="2 3" key="1">
    <citation type="journal article" date="2016" name="Nat. Commun.">
        <title>Thousands of microbial genomes shed light on interconnected biogeochemical processes in an aquifer system.</title>
        <authorList>
            <person name="Anantharaman K."/>
            <person name="Brown C.T."/>
            <person name="Hug L.A."/>
            <person name="Sharon I."/>
            <person name="Castelle C.J."/>
            <person name="Probst A.J."/>
            <person name="Thomas B.C."/>
            <person name="Singh A."/>
            <person name="Wilkins M.J."/>
            <person name="Karaoz U."/>
            <person name="Brodie E.L."/>
            <person name="Williams K.H."/>
            <person name="Hubbard S.S."/>
            <person name="Banfield J.F."/>
        </authorList>
    </citation>
    <scope>NUCLEOTIDE SEQUENCE [LARGE SCALE GENOMIC DNA]</scope>
</reference>
<dbReference type="AlphaFoldDB" id="A0A1F4U281"/>
<comment type="caution">
    <text evidence="2">The sequence shown here is derived from an EMBL/GenBank/DDBJ whole genome shotgun (WGS) entry which is preliminary data.</text>
</comment>
<protein>
    <recommendedName>
        <fullName evidence="1">DUF6036 domain-containing protein</fullName>
    </recommendedName>
</protein>
<evidence type="ECO:0000313" key="3">
    <source>
        <dbReference type="Proteomes" id="UP000177025"/>
    </source>
</evidence>
<evidence type="ECO:0000313" key="2">
    <source>
        <dbReference type="EMBL" id="OGC38979.1"/>
    </source>
</evidence>
<dbReference type="Pfam" id="PF19502">
    <property type="entry name" value="DUF6036"/>
    <property type="match status" value="1"/>
</dbReference>
<dbReference type="EMBL" id="MEUM01000158">
    <property type="protein sequence ID" value="OGC38979.1"/>
    <property type="molecule type" value="Genomic_DNA"/>
</dbReference>
<gene>
    <name evidence="2" type="ORF">A2Y85_03230</name>
</gene>
<dbReference type="InterPro" id="IPR043519">
    <property type="entry name" value="NT_sf"/>
</dbReference>
<dbReference type="InterPro" id="IPR045792">
    <property type="entry name" value="DUF6036"/>
</dbReference>
<feature type="domain" description="DUF6036" evidence="1">
    <location>
        <begin position="5"/>
        <end position="180"/>
    </location>
</feature>
<evidence type="ECO:0000259" key="1">
    <source>
        <dbReference type="Pfam" id="PF19502"/>
    </source>
</evidence>
<name>A0A1F4U281_UNCW3</name>
<dbReference type="Proteomes" id="UP000177025">
    <property type="component" value="Unassembled WGS sequence"/>
</dbReference>